<dbReference type="RefSeq" id="XP_028869654.1">
    <property type="nucleotide sequence ID" value="XM_029013821.1"/>
</dbReference>
<dbReference type="Proteomes" id="UP000236319">
    <property type="component" value="Unassembled WGS sequence"/>
</dbReference>
<keyword evidence="2" id="KW-1133">Transmembrane helix</keyword>
<evidence type="ECO:0000256" key="1">
    <source>
        <dbReference type="SAM" id="MobiDB-lite"/>
    </source>
</evidence>
<name>A0A2H6KK95_9APIC</name>
<proteinExistence type="predicted"/>
<organism evidence="3 4">
    <name type="scientific">Babesia ovata</name>
    <dbReference type="NCBI Taxonomy" id="189622"/>
    <lineage>
        <taxon>Eukaryota</taxon>
        <taxon>Sar</taxon>
        <taxon>Alveolata</taxon>
        <taxon>Apicomplexa</taxon>
        <taxon>Aconoidasida</taxon>
        <taxon>Piroplasmida</taxon>
        <taxon>Babesiidae</taxon>
        <taxon>Babesia</taxon>
    </lineage>
</organism>
<keyword evidence="2" id="KW-0472">Membrane</keyword>
<sequence>MTNKINTLKNSNNPNENKLNKLQSDLSNHQSEVHNNTSKRDSALKDIRSRMVSLAELSGKLGQFIGPEKAVTTAIKDCIDAIINSNEDFKSLKKSPSPPAQPSTAVSAELINEKMLDEKIEHYNNLKTSLESKKTDKNPPLSSEDSRLLSSHQSKLQSLQRLKSLNESLNSLSKNDNNCKNLLNNLCTGLEKFLGFSNGNYTGEGIVYSDLDRLCDGVMSFLHGVLDNIHGHLGQHKDTLTSALTSLKDTNSNGITKYKAAIAAVAGGVRTYNERVAASNDAVKSVINKLRDDVGRRFVNEVNNILRNGDGDNSAVKKAAQLIHDRLTTCIDNAGNFINRSKNLQIEINDLNPEAKLRVNNATKNIAHEYHRLCVSSAKEFRDLHHMTEKITKTLNALKETVKQDICDRVNGVVNFLKEKVKGILTKLLEVKHSLGQYIKALQKWMKQAKEFIEQNPQMKVNEILKEVKDPAEPNRDRKNLEDTIKNVDETLKKKVEELGAWNAAAGKVVDAALQNVRSILAEVGTNKTSPIITAVQRLKESAHEQFVKCKQEELKSIAHEATYSQENLGGEVTKLVDDILAQILRVLSGREITHGQSREHVASQYVQQLHTISQQLTDAAKKVIVQNQSGSQLQTSLRTLDSLQVQDTILQLSQLGTNLHTQGHFTANHIESLSIFCDAIKTVVRDYVDSLNEQIKNEARMINGLNSNTFTTYAGHVINALQSNMSSSESFARSVDQSGWRFGRRSHSSLTTGVENIRRIHAQLQEHARTVNTFSNDMSQLSDHLDSMTRSVTTPFTTLIQAVSKATNPPDGLKKQLETELKTDGLGSGSTWTIDKHSAKGLALIKTDIEALQKDTVPQLTSNLNYLCNSIKRIANEIVGNLEVLKNEKIGDELNKIYDDLSKLHTCIQTDVITLADKFIDKEADTQCRVAISFLHTCVDGQVNTAICDITAQSQKNYVSSVQSLLIAFAEKVQGELQHLPTELERDLETGHKGFMANLEKYFVKKVTGLRDLSPTKMYPLGQAVMKLSTAFRSFYSNLKSQEDFTADSGRLQDPNDALLNLLNKLVTSQHFNQTFRDNVESLEKTFTTFSPQIYGEAESPLLLNALKNGFTSLVSELQKAYVSTYSQQKIRWDNIDDTEREKYAKIALTLTPTVYEALTQLKEGLEKHDELWTTYSIYNSSNTANALHKLFFRENGYDSKLPVNVAAGELNHKKGFTGNNILTLLDSDTCELFESSKQPLDDDTLNVDLVEQIKTMFEVPSETDPSQKIVKPMNAHPQQFTHDEIHSALKEVTANAYSLLTGVVGHGDAATFYACEFPTNSLSLKYPSSGAECLDMLLDILRRMFPVLTYLHTQCSLRDKHGGWRDCYYGKDIKSTKWSCKDHVTDKATCQPKCQANTKASCQPTSPLMSYLNDSLHGHLPHDVTSIGCKSSCSTCSKNPPGMPCLPPLGFRAFSNSTHTGRDLCELLEELVGKRGVLTKLYAPLACLLNRPPQWFPDIFSFYCQLTKEWKWMDEAEHKRHPIQNAISGAIERTVACDHNVARELLDSCRHLSKCASHTSHDLNNNPDLTYFVGCQNEYCGKYFTPLNHAAYSTFATKYASQYLSVLLYAGPKIQAFFEQLSNAYTSVSCYDSGCRGCLNNNGCRIGKHGTARCGCNSMVDCKAVISVFYQHGLNYTDITNKTKTNCVFLYDEISAFLKGERLNTFLNAIDKFIWAIREKFSITLLALWSLSLLYLLHIAVVRLDVLRIRSHLRSPSSHRIAAQSLLAAARVKALANVKYFSP</sequence>
<accession>A0A2H6KK95</accession>
<evidence type="ECO:0000313" key="3">
    <source>
        <dbReference type="EMBL" id="GBE63411.1"/>
    </source>
</evidence>
<dbReference type="VEuPathDB" id="PiroplasmaDB:BOVATA_049040"/>
<feature type="region of interest" description="Disordered" evidence="1">
    <location>
        <begin position="1"/>
        <end position="21"/>
    </location>
</feature>
<evidence type="ECO:0000256" key="2">
    <source>
        <dbReference type="SAM" id="Phobius"/>
    </source>
</evidence>
<feature type="compositionally biased region" description="Basic and acidic residues" evidence="1">
    <location>
        <begin position="127"/>
        <end position="137"/>
    </location>
</feature>
<comment type="caution">
    <text evidence="3">The sequence shown here is derived from an EMBL/GenBank/DDBJ whole genome shotgun (WGS) entry which is preliminary data.</text>
</comment>
<protein>
    <recommendedName>
        <fullName evidence="5">C3H1-type domain-containing protein</fullName>
    </recommendedName>
</protein>
<feature type="transmembrane region" description="Helical" evidence="2">
    <location>
        <begin position="1723"/>
        <end position="1746"/>
    </location>
</feature>
<gene>
    <name evidence="3" type="ORF">BOVATA_049040</name>
</gene>
<evidence type="ECO:0008006" key="5">
    <source>
        <dbReference type="Google" id="ProtNLM"/>
    </source>
</evidence>
<dbReference type="GeneID" id="39877181"/>
<evidence type="ECO:0000313" key="4">
    <source>
        <dbReference type="Proteomes" id="UP000236319"/>
    </source>
</evidence>
<dbReference type="OrthoDB" id="295473at2759"/>
<dbReference type="EMBL" id="BDSA01000045">
    <property type="protein sequence ID" value="GBE63411.1"/>
    <property type="molecule type" value="Genomic_DNA"/>
</dbReference>
<keyword evidence="2" id="KW-0812">Transmembrane</keyword>
<keyword evidence="4" id="KW-1185">Reference proteome</keyword>
<feature type="region of interest" description="Disordered" evidence="1">
    <location>
        <begin position="127"/>
        <end position="152"/>
    </location>
</feature>
<reference evidence="3 4" key="1">
    <citation type="journal article" date="2017" name="BMC Genomics">
        <title>Whole-genome assembly of Babesia ovata and comparative genomics between closely related pathogens.</title>
        <authorList>
            <person name="Yamagishi J."/>
            <person name="Asada M."/>
            <person name="Hakimi H."/>
            <person name="Tanaka T.Q."/>
            <person name="Sugimoto C."/>
            <person name="Kawazu S."/>
        </authorList>
    </citation>
    <scope>NUCLEOTIDE SEQUENCE [LARGE SCALE GENOMIC DNA]</scope>
    <source>
        <strain evidence="3 4">Miyake</strain>
    </source>
</reference>